<organism evidence="1 2">
    <name type="scientific">Crepidotus variabilis</name>
    <dbReference type="NCBI Taxonomy" id="179855"/>
    <lineage>
        <taxon>Eukaryota</taxon>
        <taxon>Fungi</taxon>
        <taxon>Dikarya</taxon>
        <taxon>Basidiomycota</taxon>
        <taxon>Agaricomycotina</taxon>
        <taxon>Agaricomycetes</taxon>
        <taxon>Agaricomycetidae</taxon>
        <taxon>Agaricales</taxon>
        <taxon>Agaricineae</taxon>
        <taxon>Crepidotaceae</taxon>
        <taxon>Crepidotus</taxon>
    </lineage>
</organism>
<name>A0A9P6JJ29_9AGAR</name>
<evidence type="ECO:0000313" key="2">
    <source>
        <dbReference type="Proteomes" id="UP000807306"/>
    </source>
</evidence>
<evidence type="ECO:0008006" key="3">
    <source>
        <dbReference type="Google" id="ProtNLM"/>
    </source>
</evidence>
<sequence>MPSLGFPCLQSVSALQSLLSSIHLRSPISPIQTSIATNECSAAIHQLPTDLLVRIFTYALDYSPSAPQAAVDPFVSPTFTWNHLETPFSLSHVCHRWMETVNSTKQLWHSISIYRPDSRHIYRTALWMMRADTHPIRVALTQSLSPSAVEEEATAKLLEILAHRILTWKAFEIKVTGPSLPKPLLKCFTDLQDAMVMDENKSLPQPILSNVAVTLDFNYRPPKHWRTIVDNNSPILPTYNLFNLIQTLPSLKFLHWNGRFTPGPSFSHTLETLELHSPISVEEFMERIPSCQQLQQLYVHHLTKPNAVIFTPDLMETDTDMDVDFAPTPRKPLPKLRRLGIASRMQISPILRGLSTPKLLVLELESRETIEPVDVHNFLQESGCSLQAFGLWPRQLNADDVAKWLKMKELQSVAGFKMLGVEVNDRILKMMNRPCLEDEPEFDDDSNPRTSLIGHTLFPELKELILGSCNTNIDVGILQRMLGSRFWTVPDVTRTTGEQMEFPPIPKTELRRAEVVVRDLTVDLIKYADMINTNGKYMRDKLINCVIRST</sequence>
<dbReference type="Gene3D" id="1.20.1280.50">
    <property type="match status" value="1"/>
</dbReference>
<comment type="caution">
    <text evidence="1">The sequence shown here is derived from an EMBL/GenBank/DDBJ whole genome shotgun (WGS) entry which is preliminary data.</text>
</comment>
<proteinExistence type="predicted"/>
<keyword evidence="2" id="KW-1185">Reference proteome</keyword>
<dbReference type="SUPFAM" id="SSF52047">
    <property type="entry name" value="RNI-like"/>
    <property type="match status" value="1"/>
</dbReference>
<dbReference type="Proteomes" id="UP000807306">
    <property type="component" value="Unassembled WGS sequence"/>
</dbReference>
<accession>A0A9P6JJ29</accession>
<dbReference type="OrthoDB" id="2269034at2759"/>
<evidence type="ECO:0000313" key="1">
    <source>
        <dbReference type="EMBL" id="KAF9522857.1"/>
    </source>
</evidence>
<reference evidence="1" key="1">
    <citation type="submission" date="2020-11" db="EMBL/GenBank/DDBJ databases">
        <authorList>
            <consortium name="DOE Joint Genome Institute"/>
            <person name="Ahrendt S."/>
            <person name="Riley R."/>
            <person name="Andreopoulos W."/>
            <person name="Labutti K."/>
            <person name="Pangilinan J."/>
            <person name="Ruiz-Duenas F.J."/>
            <person name="Barrasa J.M."/>
            <person name="Sanchez-Garcia M."/>
            <person name="Camarero S."/>
            <person name="Miyauchi S."/>
            <person name="Serrano A."/>
            <person name="Linde D."/>
            <person name="Babiker R."/>
            <person name="Drula E."/>
            <person name="Ayuso-Fernandez I."/>
            <person name="Pacheco R."/>
            <person name="Padilla G."/>
            <person name="Ferreira P."/>
            <person name="Barriuso J."/>
            <person name="Kellner H."/>
            <person name="Castanera R."/>
            <person name="Alfaro M."/>
            <person name="Ramirez L."/>
            <person name="Pisabarro A.G."/>
            <person name="Kuo A."/>
            <person name="Tritt A."/>
            <person name="Lipzen A."/>
            <person name="He G."/>
            <person name="Yan M."/>
            <person name="Ng V."/>
            <person name="Cullen D."/>
            <person name="Martin F."/>
            <person name="Rosso M.-N."/>
            <person name="Henrissat B."/>
            <person name="Hibbett D."/>
            <person name="Martinez A.T."/>
            <person name="Grigoriev I.V."/>
        </authorList>
    </citation>
    <scope>NUCLEOTIDE SEQUENCE</scope>
    <source>
        <strain evidence="1">CBS 506.95</strain>
    </source>
</reference>
<dbReference type="EMBL" id="MU157932">
    <property type="protein sequence ID" value="KAF9522857.1"/>
    <property type="molecule type" value="Genomic_DNA"/>
</dbReference>
<protein>
    <recommendedName>
        <fullName evidence="3">F-box domain-containing protein</fullName>
    </recommendedName>
</protein>
<dbReference type="AlphaFoldDB" id="A0A9P6JJ29"/>
<gene>
    <name evidence="1" type="ORF">CPB83DRAFT_863919</name>
</gene>